<dbReference type="EC" id="2.1.1.-" evidence="2"/>
<dbReference type="SUPFAM" id="SSF53335">
    <property type="entry name" value="S-adenosyl-L-methionine-dependent methyltransferases"/>
    <property type="match status" value="1"/>
</dbReference>
<organism evidence="2 3">
    <name type="scientific">Helicobacter fennelliae</name>
    <dbReference type="NCBI Taxonomy" id="215"/>
    <lineage>
        <taxon>Bacteria</taxon>
        <taxon>Pseudomonadati</taxon>
        <taxon>Campylobacterota</taxon>
        <taxon>Epsilonproteobacteria</taxon>
        <taxon>Campylobacterales</taxon>
        <taxon>Helicobacteraceae</taxon>
        <taxon>Helicobacter</taxon>
    </lineage>
</organism>
<feature type="binding site" evidence="1">
    <location>
        <position position="135"/>
    </location>
    <ligand>
        <name>ATP</name>
        <dbReference type="ChEBI" id="CHEBI:30616"/>
    </ligand>
</feature>
<dbReference type="Pfam" id="PF13489">
    <property type="entry name" value="Methyltransf_23"/>
    <property type="match status" value="1"/>
</dbReference>
<dbReference type="InterPro" id="IPR029063">
    <property type="entry name" value="SAM-dependent_MTases_sf"/>
</dbReference>
<keyword evidence="1" id="KW-0067">ATP-binding</keyword>
<sequence>MHCILCHSSQIVDIQSISKATLSSLYRKNFGIDIERLLHTDLAYMHCQDCDLRFFACLDGSIPTGDNDFYNALNQLDWYYFDEKNEYSFAKDFIKENASVLEVGCGKGAFAKYIPQSATYTGLEFSTEAKTMAAKNGINIQNISIEDLALRYIKKSQKEKFDVAYSFQVLEHVSDPHSFIASQIKVLKSLSDSTSDSTSNSDIVGGGGQIDSSLLIIAVPSEDSFLHYVTNGILNMPPHHISRFSDTTLQNIAKIFSLKLITLYHEPIQKEHYDFYKSTMLAHLLLGEKSLLDVGIYRKVVNKLSKCVKPFIKIPKNANGHTVVAVYEVV</sequence>
<dbReference type="EMBL" id="UAWL01000006">
    <property type="protein sequence ID" value="SQB97539.1"/>
    <property type="molecule type" value="Genomic_DNA"/>
</dbReference>
<dbReference type="Gene3D" id="3.40.50.150">
    <property type="entry name" value="Vaccinia Virus protein VP39"/>
    <property type="match status" value="1"/>
</dbReference>
<dbReference type="RefSeq" id="WP_112058251.1">
    <property type="nucleotide sequence ID" value="NZ_UAWL01000006.1"/>
</dbReference>
<name>A0A2X3DDE7_9HELI</name>
<accession>A0A2X3DDE7</accession>
<keyword evidence="2" id="KW-0808">Transferase</keyword>
<gene>
    <name evidence="2" type="primary">ubiG</name>
    <name evidence="2" type="ORF">NCTC13102_00259</name>
</gene>
<dbReference type="GO" id="GO:0005524">
    <property type="term" value="F:ATP binding"/>
    <property type="evidence" value="ECO:0007669"/>
    <property type="project" value="UniProtKB-UniRule"/>
</dbReference>
<evidence type="ECO:0000313" key="3">
    <source>
        <dbReference type="Proteomes" id="UP000250166"/>
    </source>
</evidence>
<keyword evidence="2" id="KW-0489">Methyltransferase</keyword>
<dbReference type="EC" id="2.1.1.64" evidence="2"/>
<dbReference type="AlphaFoldDB" id="A0A2X3DDE7"/>
<protein>
    <submittedName>
        <fullName evidence="2">Putative methyltransferase</fullName>
        <ecNumber evidence="2">2.1.1.-</ecNumber>
        <ecNumber evidence="2">2.1.1.64</ecNumber>
    </submittedName>
</protein>
<dbReference type="PROSITE" id="PS00107">
    <property type="entry name" value="PROTEIN_KINASE_ATP"/>
    <property type="match status" value="1"/>
</dbReference>
<dbReference type="GO" id="GO:0032259">
    <property type="term" value="P:methylation"/>
    <property type="evidence" value="ECO:0007669"/>
    <property type="project" value="UniProtKB-KW"/>
</dbReference>
<dbReference type="InterPro" id="IPR017441">
    <property type="entry name" value="Protein_kinase_ATP_BS"/>
</dbReference>
<dbReference type="PANTHER" id="PTHR43861">
    <property type="entry name" value="TRANS-ACONITATE 2-METHYLTRANSFERASE-RELATED"/>
    <property type="match status" value="1"/>
</dbReference>
<proteinExistence type="predicted"/>
<dbReference type="Proteomes" id="UP000250166">
    <property type="component" value="Unassembled WGS sequence"/>
</dbReference>
<dbReference type="CDD" id="cd02440">
    <property type="entry name" value="AdoMet_MTases"/>
    <property type="match status" value="1"/>
</dbReference>
<evidence type="ECO:0000313" key="2">
    <source>
        <dbReference type="EMBL" id="SQB97539.1"/>
    </source>
</evidence>
<evidence type="ECO:0000256" key="1">
    <source>
        <dbReference type="PROSITE-ProRule" id="PRU10141"/>
    </source>
</evidence>
<keyword evidence="1" id="KW-0547">Nucleotide-binding</keyword>
<reference evidence="2 3" key="1">
    <citation type="submission" date="2018-06" db="EMBL/GenBank/DDBJ databases">
        <authorList>
            <consortium name="Pathogen Informatics"/>
            <person name="Doyle S."/>
        </authorList>
    </citation>
    <scope>NUCLEOTIDE SEQUENCE [LARGE SCALE GENOMIC DNA]</scope>
    <source>
        <strain evidence="2 3">NCTC13102</strain>
    </source>
</reference>
<dbReference type="GO" id="GO:0061542">
    <property type="term" value="F:3-demethylubiquinol 3-O-methyltransferase activity"/>
    <property type="evidence" value="ECO:0007669"/>
    <property type="project" value="UniProtKB-EC"/>
</dbReference>